<evidence type="ECO:0000259" key="1">
    <source>
        <dbReference type="Pfam" id="PF05732"/>
    </source>
</evidence>
<name>A0A736UKH0_SALET</name>
<reference evidence="2" key="2">
    <citation type="submission" date="2018-07" db="EMBL/GenBank/DDBJ databases">
        <authorList>
            <consortium name="NCBI Pathogen Detection Project"/>
        </authorList>
    </citation>
    <scope>NUCLEOTIDE SEQUENCE</scope>
    <source>
        <strain evidence="2">13-5160</strain>
    </source>
</reference>
<dbReference type="Pfam" id="PF05732">
    <property type="entry name" value="RepL"/>
    <property type="match status" value="1"/>
</dbReference>
<evidence type="ECO:0000313" key="2">
    <source>
        <dbReference type="EMBL" id="HAE7710288.1"/>
    </source>
</evidence>
<organism evidence="2">
    <name type="scientific">Salmonella enterica subsp. enterica serovar Stanley</name>
    <dbReference type="NCBI Taxonomy" id="192953"/>
    <lineage>
        <taxon>Bacteria</taxon>
        <taxon>Pseudomonadati</taxon>
        <taxon>Pseudomonadota</taxon>
        <taxon>Gammaproteobacteria</taxon>
        <taxon>Enterobacterales</taxon>
        <taxon>Enterobacteriaceae</taxon>
        <taxon>Salmonella</taxon>
    </lineage>
</organism>
<dbReference type="GO" id="GO:0006276">
    <property type="term" value="P:plasmid maintenance"/>
    <property type="evidence" value="ECO:0007669"/>
    <property type="project" value="InterPro"/>
</dbReference>
<sequence>MSAGRYKVNPFLQDMIIPIKDKQIRLSALGKDQNILVNQATGEIHGTHVTTYKRVDGEQFVKLFTANIALTFDLPAQGIKAFNVLMWAMQNQSLAKDEVYLDTHTREDFLEAHNDTEKPIRLSQATFARGLAELTKAQIIAKTLRQGVYWINPNFAFNGDRIAFTTVIER</sequence>
<reference evidence="2" key="1">
    <citation type="journal article" date="2018" name="Genome Biol.">
        <title>SKESA: strategic k-mer extension for scrupulous assemblies.</title>
        <authorList>
            <person name="Souvorov A."/>
            <person name="Agarwala R."/>
            <person name="Lipman D.J."/>
        </authorList>
    </citation>
    <scope>NUCLEOTIDE SEQUENCE</scope>
    <source>
        <strain evidence="2">13-5160</strain>
    </source>
</reference>
<dbReference type="EMBL" id="DAASZU010000032">
    <property type="protein sequence ID" value="HAE7710288.1"/>
    <property type="molecule type" value="Genomic_DNA"/>
</dbReference>
<dbReference type="AlphaFoldDB" id="A0A736UKH0"/>
<accession>A0A736UKH0</accession>
<gene>
    <name evidence="2" type="ORF">G4P45_004785</name>
</gene>
<dbReference type="GO" id="GO:0006260">
    <property type="term" value="P:DNA replication"/>
    <property type="evidence" value="ECO:0007669"/>
    <property type="project" value="InterPro"/>
</dbReference>
<protein>
    <recommendedName>
        <fullName evidence="1">Plasmid replication protein RepL domain-containing protein</fullName>
    </recommendedName>
</protein>
<feature type="non-terminal residue" evidence="2">
    <location>
        <position position="170"/>
    </location>
</feature>
<proteinExistence type="predicted"/>
<comment type="caution">
    <text evidence="2">The sequence shown here is derived from an EMBL/GenBank/DDBJ whole genome shotgun (WGS) entry which is preliminary data.</text>
</comment>
<dbReference type="InterPro" id="IPR008813">
    <property type="entry name" value="Plasmid_replication_RepL"/>
</dbReference>
<feature type="domain" description="Plasmid replication protein RepL" evidence="1">
    <location>
        <begin position="33"/>
        <end position="162"/>
    </location>
</feature>